<evidence type="ECO:0000313" key="3">
    <source>
        <dbReference type="EMBL" id="ADW19386.1"/>
    </source>
</evidence>
<sequence length="1374" mass="149646">MLTAALVQKQPAHRPPVRVPAGVRPKLKLGAAHDEAEQQADRIAAKALGRKMAAAGEASGTATASVNRAAIRCALSPSGDHEGVHHPPEEEQSLPESIEREITALQSGGDPLPPPLRTDMEARFGMDLGAIRLHTDPRAIRLNETLYAQAFTIGDHIAFNRGYYQPETAAGRFLLAHELAHVAQQRGETSSVEQQPVRRGFWSDLYHGAVETLGDIADWAVDKIREFGWRLLETISPEFARTVRAIVDEGILTWLGRQVARAWDGFIGTLRALVPFDGPRQLIDFFAGLVERAAAIASGLASGRCEPLMAAINDMKTFVVETAGVAWNKLTEFLQPVGDFFRDLWANFGAPAVQWLREFGGAVWEGIQDLGRRFWEWIRPVREAAARVWNWFKDLLFGSSEGEDSTGSQGGVLGWISRKAGEAWDWVKTQTRPVWQPVAEFAGRVAELIPPAFVREMGEQAQQLSGELDTAASGMDGGDGVPAARDTLASVLPSVQNIIATVRRIIVGAGQWLGERIAGVGALVSGLIGRLRASDLLSWLAGAFTWLEEGITSLLAWARDKVAVLFTWLVQGFDALTPFLELVLDTVRKVITIFGDLLQLPLLVLNSIWQRVPRCIREPVENFIKNQILARIPVFGQFFSDPELWPRVQQTALGILRRIFVDGDLAAAAWAFFQAVLRIFNVPAQLVVQILAKAAGAIGAILTDPLGFLANLLRAMGAGFTRFFGNIGTHLLAGFTNWLFATVREAGINPPADFSLRSVLGFVLDVLGLTRDTIFARLERRIDPAIVARLRSMLEIATGVWSFVATLINDGPAGLWREVSERLSNLWDTVVQGVTGFITERVIGWASRWLLSLLDVTGIMPVINTLIAIYRAIESFMQYLRQMLEIVSRVLDGIGGIARGAIGEAAGFVESALASALPIAIGFLANQAGLGRLSQRLREILGGLRERVTGAVDWLIDRALRLGRAVIAMVRRGTAAVRRGVARLRDWWRARREFQAGGGRHSLYIQGSGRSARVMMASAPTPYQDFLRTVEVPPDKQGDKQQAVQVATELDAAIVTASTDNPTPGPGGGPAATTNHADIIDGLLARLADATARFMPVDITASTPPVYGGRVNGFGGSASVMRLTPIHANGSSPSSGDMGNPLWGKISKRKQGEGVYYIKGHLLNDNLGGPGNTWDNLTPLTQAANSDHKNRFEKFVKLAVNGTEGAYSTPTAAQAQARNLKTVNFVVTARYGQPSRQADITYLRALGNPDAEDKADIIEGEQAIPVALDCAAHEVLSSGAAGSSVARHTVDNEIDTQLDHYATRAIPKRVVYLNEMSRAELIGLSGIGEELADAILRERPFRSRDEIRAKVHIADGRWNQMQSTPGIEVRIYRR</sequence>
<dbReference type="Pfam" id="PF13699">
    <property type="entry name" value="eCIS_core"/>
    <property type="match status" value="1"/>
</dbReference>
<evidence type="ECO:0000313" key="4">
    <source>
        <dbReference type="Proteomes" id="UP000006365"/>
    </source>
</evidence>
<accession>A0A7U3YQ90</accession>
<dbReference type="InterPro" id="IPR025295">
    <property type="entry name" value="eCIS_core_dom"/>
</dbReference>
<organism evidence="3 4">
    <name type="scientific">Desulfobulbus propionicus (strain ATCC 33891 / DSM 2032 / VKM B-1956 / 1pr3)</name>
    <dbReference type="NCBI Taxonomy" id="577650"/>
    <lineage>
        <taxon>Bacteria</taxon>
        <taxon>Pseudomonadati</taxon>
        <taxon>Thermodesulfobacteriota</taxon>
        <taxon>Desulfobulbia</taxon>
        <taxon>Desulfobulbales</taxon>
        <taxon>Desulfobulbaceae</taxon>
        <taxon>Desulfobulbus</taxon>
    </lineage>
</organism>
<dbReference type="SUPFAM" id="SSF81585">
    <property type="entry name" value="PsbU/PolX domain-like"/>
    <property type="match status" value="1"/>
</dbReference>
<name>A0A7U3YQ90_DESPD</name>
<gene>
    <name evidence="3" type="ordered locus">Despr_3259</name>
</gene>
<feature type="region of interest" description="Disordered" evidence="1">
    <location>
        <begin position="76"/>
        <end position="96"/>
    </location>
</feature>
<evidence type="ECO:0000256" key="1">
    <source>
        <dbReference type="SAM" id="MobiDB-lite"/>
    </source>
</evidence>
<dbReference type="EMBL" id="CP002364">
    <property type="protein sequence ID" value="ADW19386.1"/>
    <property type="molecule type" value="Genomic_DNA"/>
</dbReference>
<keyword evidence="4" id="KW-1185">Reference proteome</keyword>
<dbReference type="Gene3D" id="1.10.150.320">
    <property type="entry name" value="Photosystem II 12 kDa extrinsic protein"/>
    <property type="match status" value="1"/>
</dbReference>
<feature type="compositionally biased region" description="Basic and acidic residues" evidence="1">
    <location>
        <begin position="79"/>
        <end position="89"/>
    </location>
</feature>
<feature type="region of interest" description="Disordered" evidence="1">
    <location>
        <begin position="1"/>
        <end position="20"/>
    </location>
</feature>
<protein>
    <recommendedName>
        <fullName evidence="2">eCIS core domain-containing protein</fullName>
    </recommendedName>
</protein>
<dbReference type="RefSeq" id="WP_015725910.1">
    <property type="nucleotide sequence ID" value="NC_014972.1"/>
</dbReference>
<evidence type="ECO:0000259" key="2">
    <source>
        <dbReference type="Pfam" id="PF13699"/>
    </source>
</evidence>
<dbReference type="Proteomes" id="UP000006365">
    <property type="component" value="Chromosome"/>
</dbReference>
<proteinExistence type="predicted"/>
<feature type="domain" description="eCIS core" evidence="2">
    <location>
        <begin position="111"/>
        <end position="188"/>
    </location>
</feature>
<dbReference type="Gene3D" id="3.40.570.10">
    <property type="entry name" value="Extracellular Endonuclease, subunit A"/>
    <property type="match status" value="1"/>
</dbReference>
<reference evidence="3 4" key="1">
    <citation type="journal article" date="2011" name="Stand. Genomic Sci.">
        <title>Complete genome sequence of Desulfobulbus propionicus type strain (1pr3).</title>
        <authorList>
            <person name="Pagani I."/>
            <person name="Lapidus A."/>
            <person name="Nolan M."/>
            <person name="Lucas S."/>
            <person name="Hammon N."/>
            <person name="Deshpande S."/>
            <person name="Cheng J.F."/>
            <person name="Chertkov O."/>
            <person name="Davenport K."/>
            <person name="Tapia R."/>
            <person name="Han C."/>
            <person name="Goodwin L."/>
            <person name="Pitluck S."/>
            <person name="Liolios K."/>
            <person name="Mavromatis K."/>
            <person name="Ivanova N."/>
            <person name="Mikhailova N."/>
            <person name="Pati A."/>
            <person name="Chen A."/>
            <person name="Palaniappan K."/>
            <person name="Land M."/>
            <person name="Hauser L."/>
            <person name="Chang Y.J."/>
            <person name="Jeffries C.D."/>
            <person name="Detter J.C."/>
            <person name="Brambilla E."/>
            <person name="Kannan K.P."/>
            <person name="Djao O.D."/>
            <person name="Rohde M."/>
            <person name="Pukall R."/>
            <person name="Spring S."/>
            <person name="Goker M."/>
            <person name="Sikorski J."/>
            <person name="Woyke T."/>
            <person name="Bristow J."/>
            <person name="Eisen J.A."/>
            <person name="Markowitz V."/>
            <person name="Hugenholtz P."/>
            <person name="Kyrpides N.C."/>
            <person name="Klenk H.P."/>
        </authorList>
    </citation>
    <scope>NUCLEOTIDE SEQUENCE [LARGE SCALE GENOMIC DNA]</scope>
    <source>
        <strain evidence="4">ATCC 33891 / DSM 2032 / 1pr3</strain>
    </source>
</reference>
<dbReference type="InterPro" id="IPR044929">
    <property type="entry name" value="DNA/RNA_non-sp_Endonuclease_sf"/>
</dbReference>
<dbReference type="KEGG" id="dpr:Despr_3259"/>